<gene>
    <name evidence="2" type="ORF">L211DRAFT_850350</name>
</gene>
<feature type="compositionally biased region" description="Basic residues" evidence="1">
    <location>
        <begin position="1"/>
        <end position="12"/>
    </location>
</feature>
<dbReference type="EMBL" id="ML121549">
    <property type="protein sequence ID" value="RPB22942.1"/>
    <property type="molecule type" value="Genomic_DNA"/>
</dbReference>
<organism evidence="2 3">
    <name type="scientific">Terfezia boudieri ATCC MYA-4762</name>
    <dbReference type="NCBI Taxonomy" id="1051890"/>
    <lineage>
        <taxon>Eukaryota</taxon>
        <taxon>Fungi</taxon>
        <taxon>Dikarya</taxon>
        <taxon>Ascomycota</taxon>
        <taxon>Pezizomycotina</taxon>
        <taxon>Pezizomycetes</taxon>
        <taxon>Pezizales</taxon>
        <taxon>Pezizaceae</taxon>
        <taxon>Terfezia</taxon>
    </lineage>
</organism>
<evidence type="ECO:0000256" key="1">
    <source>
        <dbReference type="SAM" id="MobiDB-lite"/>
    </source>
</evidence>
<dbReference type="InParanoid" id="A0A3N4LNQ7"/>
<proteinExistence type="predicted"/>
<accession>A0A3N4LNQ7</accession>
<keyword evidence="3" id="KW-1185">Reference proteome</keyword>
<name>A0A3N4LNQ7_9PEZI</name>
<dbReference type="AlphaFoldDB" id="A0A3N4LNQ7"/>
<dbReference type="OrthoDB" id="5299077at2759"/>
<protein>
    <submittedName>
        <fullName evidence="2">Uncharacterized protein</fullName>
    </submittedName>
</protein>
<evidence type="ECO:0000313" key="3">
    <source>
        <dbReference type="Proteomes" id="UP000267821"/>
    </source>
</evidence>
<dbReference type="Proteomes" id="UP000267821">
    <property type="component" value="Unassembled WGS sequence"/>
</dbReference>
<evidence type="ECO:0000313" key="2">
    <source>
        <dbReference type="EMBL" id="RPB22942.1"/>
    </source>
</evidence>
<reference evidence="2 3" key="1">
    <citation type="journal article" date="2018" name="Nat. Ecol. Evol.">
        <title>Pezizomycetes genomes reveal the molecular basis of ectomycorrhizal truffle lifestyle.</title>
        <authorList>
            <person name="Murat C."/>
            <person name="Payen T."/>
            <person name="Noel B."/>
            <person name="Kuo A."/>
            <person name="Morin E."/>
            <person name="Chen J."/>
            <person name="Kohler A."/>
            <person name="Krizsan K."/>
            <person name="Balestrini R."/>
            <person name="Da Silva C."/>
            <person name="Montanini B."/>
            <person name="Hainaut M."/>
            <person name="Levati E."/>
            <person name="Barry K.W."/>
            <person name="Belfiori B."/>
            <person name="Cichocki N."/>
            <person name="Clum A."/>
            <person name="Dockter R.B."/>
            <person name="Fauchery L."/>
            <person name="Guy J."/>
            <person name="Iotti M."/>
            <person name="Le Tacon F."/>
            <person name="Lindquist E.A."/>
            <person name="Lipzen A."/>
            <person name="Malagnac F."/>
            <person name="Mello A."/>
            <person name="Molinier V."/>
            <person name="Miyauchi S."/>
            <person name="Poulain J."/>
            <person name="Riccioni C."/>
            <person name="Rubini A."/>
            <person name="Sitrit Y."/>
            <person name="Splivallo R."/>
            <person name="Traeger S."/>
            <person name="Wang M."/>
            <person name="Zifcakova L."/>
            <person name="Wipf D."/>
            <person name="Zambonelli A."/>
            <person name="Paolocci F."/>
            <person name="Nowrousian M."/>
            <person name="Ottonello S."/>
            <person name="Baldrian P."/>
            <person name="Spatafora J.W."/>
            <person name="Henrissat B."/>
            <person name="Nagy L.G."/>
            <person name="Aury J.M."/>
            <person name="Wincker P."/>
            <person name="Grigoriev I.V."/>
            <person name="Bonfante P."/>
            <person name="Martin F.M."/>
        </authorList>
    </citation>
    <scope>NUCLEOTIDE SEQUENCE [LARGE SCALE GENOMIC DNA]</scope>
    <source>
        <strain evidence="2 3">ATCC MYA-4762</strain>
    </source>
</reference>
<feature type="region of interest" description="Disordered" evidence="1">
    <location>
        <begin position="1"/>
        <end position="62"/>
    </location>
</feature>
<sequence>MSQQPSKRKKFARRSDAHALPATWVVGSSRVNELQDQQRTEGSNTADSQPNEAQGQQRTKSPNIAVPIAVSSQPMTNIQPNINAHYVAPGPQVGSAPVSNDLNAQLQLVCPAWDPQIQHIMDMGFRQGFLQLDKLSMPAAPNVMQDIPQICINKVRFLLQDFNASLGTTRRLVAETFRVFASPLGQQPFCPAPGANLAYLAIYQDFRLCALVLNILHETETALTNYCSNPSARLCRTLLLRYASTFIAAEYVLSWYHVFRTDGVDRFDMQLYLNRVTKLLCARLALVPALFQQRRWLEVFPPQGPGMEVEMTAGAAWDLGMATRLDLLKLLAEYSVYSVNNYSCGYLVSLMEAGNPASEMFHQWSFRG</sequence>
<feature type="compositionally biased region" description="Polar residues" evidence="1">
    <location>
        <begin position="29"/>
        <end position="62"/>
    </location>
</feature>